<dbReference type="Gene3D" id="1.20.120.520">
    <property type="entry name" value="nmb1532 protein domain like"/>
    <property type="match status" value="1"/>
</dbReference>
<evidence type="ECO:0000259" key="1">
    <source>
        <dbReference type="Pfam" id="PF01814"/>
    </source>
</evidence>
<evidence type="ECO:0000313" key="2">
    <source>
        <dbReference type="EMBL" id="RBL91696.1"/>
    </source>
</evidence>
<proteinExistence type="predicted"/>
<organism evidence="2 3">
    <name type="scientific">Chitinophaga flava</name>
    <dbReference type="NCBI Taxonomy" id="2259036"/>
    <lineage>
        <taxon>Bacteria</taxon>
        <taxon>Pseudomonadati</taxon>
        <taxon>Bacteroidota</taxon>
        <taxon>Chitinophagia</taxon>
        <taxon>Chitinophagales</taxon>
        <taxon>Chitinophagaceae</taxon>
        <taxon>Chitinophaga</taxon>
    </lineage>
</organism>
<dbReference type="OrthoDB" id="9793254at2"/>
<name>A0A365XZ83_9BACT</name>
<accession>A0A365XZ83</accession>
<dbReference type="EMBL" id="QFFJ01000001">
    <property type="protein sequence ID" value="RBL91696.1"/>
    <property type="molecule type" value="Genomic_DNA"/>
</dbReference>
<gene>
    <name evidence="2" type="ORF">DF182_03550</name>
</gene>
<reference evidence="2 3" key="1">
    <citation type="submission" date="2018-05" db="EMBL/GenBank/DDBJ databases">
        <title>Chitinophaga sp. K3CV102501T nov., isolated from isolated from a monsoon evergreen broad-leaved forest soil.</title>
        <authorList>
            <person name="Lv Y."/>
        </authorList>
    </citation>
    <scope>NUCLEOTIDE SEQUENCE [LARGE SCALE GENOMIC DNA]</scope>
    <source>
        <strain evidence="2 3">GDMCC 1.1325</strain>
    </source>
</reference>
<keyword evidence="3" id="KW-1185">Reference proteome</keyword>
<dbReference type="InterPro" id="IPR012312">
    <property type="entry name" value="Hemerythrin-like"/>
</dbReference>
<sequence length="158" mass="18785">MKRSPALVPLSKDHHHGLLQCWKIRYGLSHHIPLERISAYVLFSFDNELEDHFQLEEHFVFTLLPDDHPMRVRAVRQHATLRSIVERLQHARLDGNLLHGFADELDDHIRFEEREMFPYIEKISTEEALSELEKRIDAGWRQPVAQWEDEFWLNKGGL</sequence>
<evidence type="ECO:0000313" key="3">
    <source>
        <dbReference type="Proteomes" id="UP000253410"/>
    </source>
</evidence>
<dbReference type="Proteomes" id="UP000253410">
    <property type="component" value="Unassembled WGS sequence"/>
</dbReference>
<dbReference type="Pfam" id="PF01814">
    <property type="entry name" value="Hemerythrin"/>
    <property type="match status" value="1"/>
</dbReference>
<dbReference type="AlphaFoldDB" id="A0A365XZ83"/>
<protein>
    <submittedName>
        <fullName evidence="2">Hemerythrin</fullName>
    </submittedName>
</protein>
<feature type="domain" description="Hemerythrin-like" evidence="1">
    <location>
        <begin position="30"/>
        <end position="120"/>
    </location>
</feature>
<comment type="caution">
    <text evidence="2">The sequence shown here is derived from an EMBL/GenBank/DDBJ whole genome shotgun (WGS) entry which is preliminary data.</text>
</comment>
<dbReference type="RefSeq" id="WP_113614296.1">
    <property type="nucleotide sequence ID" value="NZ_QFFJ01000001.1"/>
</dbReference>